<organism evidence="1 2">
    <name type="scientific">Glaciecola nitratireducens (strain JCM 12485 / KCTC 12276 / FR1064)</name>
    <dbReference type="NCBI Taxonomy" id="1085623"/>
    <lineage>
        <taxon>Bacteria</taxon>
        <taxon>Pseudomonadati</taxon>
        <taxon>Pseudomonadota</taxon>
        <taxon>Gammaproteobacteria</taxon>
        <taxon>Alteromonadales</taxon>
        <taxon>Alteromonadaceae</taxon>
        <taxon>Brumicola</taxon>
    </lineage>
</organism>
<gene>
    <name evidence="1" type="ordered locus">GNIT_2415</name>
</gene>
<name>G4QHX9_GLANF</name>
<dbReference type="AlphaFoldDB" id="G4QHX9"/>
<evidence type="ECO:0000313" key="2">
    <source>
        <dbReference type="Proteomes" id="UP000009282"/>
    </source>
</evidence>
<reference evidence="1 2" key="1">
    <citation type="journal article" date="2011" name="J. Bacteriol.">
        <title>Complete genome sequence of seawater bacterium Glaciecola nitratireducens FR1064T.</title>
        <authorList>
            <person name="Bian F."/>
            <person name="Qin Q.L."/>
            <person name="Xie B.B."/>
            <person name="Shu Y.L."/>
            <person name="Zhang X.Y."/>
            <person name="Yu Y."/>
            <person name="Chen B."/>
            <person name="Chen X.L."/>
            <person name="Zhou B.C."/>
            <person name="Zhang Y.Z."/>
        </authorList>
    </citation>
    <scope>NUCLEOTIDE SEQUENCE [LARGE SCALE GENOMIC DNA]</scope>
    <source>
        <strain evidence="2">JCM 12485 / KCTC 12276 / FR1064</strain>
    </source>
</reference>
<dbReference type="KEGG" id="gni:GNIT_2415"/>
<evidence type="ECO:0000313" key="1">
    <source>
        <dbReference type="EMBL" id="AEP30512.1"/>
    </source>
</evidence>
<proteinExistence type="predicted"/>
<accession>G4QHX9</accession>
<dbReference type="EMBL" id="CP003060">
    <property type="protein sequence ID" value="AEP30512.1"/>
    <property type="molecule type" value="Genomic_DNA"/>
</dbReference>
<protein>
    <submittedName>
        <fullName evidence="1">Uncharacterized protein</fullName>
    </submittedName>
</protein>
<keyword evidence="2" id="KW-1185">Reference proteome</keyword>
<dbReference type="HOGENOM" id="CLU_3290308_0_0_6"/>
<sequence>MRASQGCARSAFLQDGCYSMLWIQIADTKKPTEESAFLFI</sequence>
<dbReference type="Proteomes" id="UP000009282">
    <property type="component" value="Chromosome"/>
</dbReference>